<evidence type="ECO:0000313" key="1">
    <source>
        <dbReference type="EMBL" id="OQX14548.1"/>
    </source>
</evidence>
<name>A0A1Y1QVV4_9GAMM</name>
<evidence type="ECO:0000313" key="2">
    <source>
        <dbReference type="Proteomes" id="UP000192491"/>
    </source>
</evidence>
<protein>
    <submittedName>
        <fullName evidence="1">Uncharacterized protein</fullName>
    </submittedName>
</protein>
<dbReference type="EMBL" id="MTEJ01000027">
    <property type="protein sequence ID" value="OQX14548.1"/>
    <property type="molecule type" value="Genomic_DNA"/>
</dbReference>
<accession>A0A1Y1QVV4</accession>
<sequence length="67" mass="7409">MDYARVGDTIECDVTLPVAGTIRTVLKTRDAAAYANDLLMDVSSGWRLVKDRQDLRGDVKENRSAVP</sequence>
<proteinExistence type="predicted"/>
<gene>
    <name evidence="1" type="ORF">BWK73_09135</name>
</gene>
<dbReference type="AlphaFoldDB" id="A0A1Y1QVV4"/>
<dbReference type="Proteomes" id="UP000192491">
    <property type="component" value="Unassembled WGS sequence"/>
</dbReference>
<reference evidence="1 2" key="1">
    <citation type="submission" date="2017-01" db="EMBL/GenBank/DDBJ databases">
        <title>Novel large sulfur bacteria in the metagenomes of groundwater-fed chemosynthetic microbial mats in the Lake Huron basin.</title>
        <authorList>
            <person name="Sharrar A.M."/>
            <person name="Flood B.E."/>
            <person name="Bailey J.V."/>
            <person name="Jones D.S."/>
            <person name="Biddanda B."/>
            <person name="Ruberg S.A."/>
            <person name="Marcus D.N."/>
            <person name="Dick G.J."/>
        </authorList>
    </citation>
    <scope>NUCLEOTIDE SEQUENCE [LARGE SCALE GENOMIC DNA]</scope>
    <source>
        <strain evidence="1">A8</strain>
    </source>
</reference>
<organism evidence="1 2">
    <name type="scientific">Thiothrix lacustris</name>
    <dbReference type="NCBI Taxonomy" id="525917"/>
    <lineage>
        <taxon>Bacteria</taxon>
        <taxon>Pseudomonadati</taxon>
        <taxon>Pseudomonadota</taxon>
        <taxon>Gammaproteobacteria</taxon>
        <taxon>Thiotrichales</taxon>
        <taxon>Thiotrichaceae</taxon>
        <taxon>Thiothrix</taxon>
    </lineage>
</organism>
<comment type="caution">
    <text evidence="1">The sequence shown here is derived from an EMBL/GenBank/DDBJ whole genome shotgun (WGS) entry which is preliminary data.</text>
</comment>